<dbReference type="Pfam" id="PF07963">
    <property type="entry name" value="N_methyl"/>
    <property type="match status" value="1"/>
</dbReference>
<dbReference type="NCBIfam" id="TIGR02532">
    <property type="entry name" value="IV_pilin_GFxxxE"/>
    <property type="match status" value="1"/>
</dbReference>
<keyword evidence="1" id="KW-1133">Transmembrane helix</keyword>
<proteinExistence type="predicted"/>
<dbReference type="InterPro" id="IPR045584">
    <property type="entry name" value="Pilin-like"/>
</dbReference>
<organism evidence="2 3">
    <name type="scientific">Candidatus Microsaccharimonas sossegonensis</name>
    <dbReference type="NCBI Taxonomy" id="2506948"/>
    <lineage>
        <taxon>Bacteria</taxon>
        <taxon>Candidatus Saccharimonadota</taxon>
        <taxon>Candidatus Saccharimonadia</taxon>
        <taxon>Candidatus Saccharimonadales</taxon>
        <taxon>Candidatus Saccharimonadaceae</taxon>
        <taxon>Candidatus Microsaccharimonas</taxon>
    </lineage>
</organism>
<dbReference type="Gene3D" id="3.30.700.10">
    <property type="entry name" value="Glycoprotein, Type 4 Pilin"/>
    <property type="match status" value="1"/>
</dbReference>
<evidence type="ECO:0000313" key="3">
    <source>
        <dbReference type="Proteomes" id="UP000289257"/>
    </source>
</evidence>
<evidence type="ECO:0000313" key="2">
    <source>
        <dbReference type="EMBL" id="RWZ78622.1"/>
    </source>
</evidence>
<protein>
    <submittedName>
        <fullName evidence="2">Prepilin-type N-terminal cleavage/methylation domain-containing protein</fullName>
    </submittedName>
</protein>
<dbReference type="SUPFAM" id="SSF54523">
    <property type="entry name" value="Pili subunits"/>
    <property type="match status" value="1"/>
</dbReference>
<keyword evidence="3" id="KW-1185">Reference proteome</keyword>
<dbReference type="AlphaFoldDB" id="A0A4Q0AHH1"/>
<sequence>MKVRWAHSKKSGFTIVELIIVIIVIGILVAVSVVAYNGVQKNAADKAMEADLDRVSGEMQRLASQNNGVYPTTLPSDITASPNVTLTLKHSGTINYYGGGGALTPVQNGVLMSQICQDLVNEGAGNGVNQGGQTNAYITGCGNWNRGSMQITGWDSKVYTTPVTATTLLNYANTFTTNDTYNKSQESVVKNFYYELVDRQTRQGGSYPITTFWDSWATSTNGGTRAEPLPTPQAQAWYCIEATYSKYSDLRWRITDSLKIQSGSC</sequence>
<accession>A0A4Q0AHH1</accession>
<gene>
    <name evidence="2" type="ORF">EOT05_02625</name>
</gene>
<name>A0A4Q0AHH1_9BACT</name>
<feature type="transmembrane region" description="Helical" evidence="1">
    <location>
        <begin position="12"/>
        <end position="36"/>
    </location>
</feature>
<reference evidence="2" key="1">
    <citation type="submission" date="2019-01" db="EMBL/GenBank/DDBJ databases">
        <title>Genomic signatures and co-occurrence patterns of the ultra-small Saccharimodia (Patescibacteria phylum) suggest a symbiotic lifestyle.</title>
        <authorList>
            <person name="Lemos L."/>
            <person name="Medeiros J."/>
            <person name="Andreote F."/>
            <person name="Fernandes G."/>
            <person name="Varani A."/>
            <person name="Oliveira G."/>
            <person name="Pylro V."/>
        </authorList>
    </citation>
    <scope>NUCLEOTIDE SEQUENCE [LARGE SCALE GENOMIC DNA]</scope>
    <source>
        <strain evidence="2">AMD02</strain>
    </source>
</reference>
<dbReference type="InterPro" id="IPR012902">
    <property type="entry name" value="N_methyl_site"/>
</dbReference>
<keyword evidence="1" id="KW-0812">Transmembrane</keyword>
<keyword evidence="1" id="KW-0472">Membrane</keyword>
<evidence type="ECO:0000256" key="1">
    <source>
        <dbReference type="SAM" id="Phobius"/>
    </source>
</evidence>
<comment type="caution">
    <text evidence="2">The sequence shown here is derived from an EMBL/GenBank/DDBJ whole genome shotgun (WGS) entry which is preliminary data.</text>
</comment>
<dbReference type="Proteomes" id="UP000289257">
    <property type="component" value="Unassembled WGS sequence"/>
</dbReference>
<dbReference type="EMBL" id="SCKX01000001">
    <property type="protein sequence ID" value="RWZ78622.1"/>
    <property type="molecule type" value="Genomic_DNA"/>
</dbReference>